<dbReference type="GO" id="GO:0033194">
    <property type="term" value="P:response to hydroperoxide"/>
    <property type="evidence" value="ECO:0007669"/>
    <property type="project" value="TreeGrafter"/>
</dbReference>
<dbReference type="Pfam" id="PF03883">
    <property type="entry name" value="H2O2_YaaD"/>
    <property type="match status" value="1"/>
</dbReference>
<keyword evidence="3" id="KW-1185">Reference proteome</keyword>
<dbReference type="InterPro" id="IPR005583">
    <property type="entry name" value="YaaA"/>
</dbReference>
<proteinExistence type="predicted"/>
<evidence type="ECO:0008006" key="4">
    <source>
        <dbReference type="Google" id="ProtNLM"/>
    </source>
</evidence>
<dbReference type="AlphaFoldDB" id="A0A1Q5PKL4"/>
<evidence type="ECO:0000313" key="2">
    <source>
        <dbReference type="EMBL" id="OKL47177.1"/>
    </source>
</evidence>
<comment type="caution">
    <text evidence="2">The sequence shown here is derived from an EMBL/GenBank/DDBJ whole genome shotgun (WGS) entry which is preliminary data.</text>
</comment>
<sequence>MIILLPPSEGKNFPDPSTKSSAKGQLSRSELLAALPFNQELQSSREQVLDELTSLPLSEETFETVGVTIRKQNEVAATLEMFSYPPQAAREVYSGVLYQAADWNQWKSNAVAENCFVGSALWGLVRPSDLIHAYRCPMGTKLPQLGALKSFWKQPISKVLNRLAQDHLIVDLRSGTYQSVWPATQKQAEQAKCVFVPVKVVTLVKGVEKVVSHNAKHARGELAGFLVKNNLSCKTPEELLQAAQAMALDGGYSVREARLEDKSERVFELILRTE</sequence>
<accession>A0A1Q5PKL4</accession>
<protein>
    <recommendedName>
        <fullName evidence="4">Peroxide stress protein YaaA</fullName>
    </recommendedName>
</protein>
<dbReference type="Proteomes" id="UP000186785">
    <property type="component" value="Unassembled WGS sequence"/>
</dbReference>
<feature type="region of interest" description="Disordered" evidence="1">
    <location>
        <begin position="1"/>
        <end position="22"/>
    </location>
</feature>
<name>A0A1Q5PKL4_9ACTO</name>
<dbReference type="RefSeq" id="WP_073709410.1">
    <property type="nucleotide sequence ID" value="NZ_MQSV01000004.1"/>
</dbReference>
<dbReference type="GO" id="GO:0005829">
    <property type="term" value="C:cytosol"/>
    <property type="evidence" value="ECO:0007669"/>
    <property type="project" value="TreeGrafter"/>
</dbReference>
<dbReference type="EMBL" id="MQSV01000004">
    <property type="protein sequence ID" value="OKL47177.1"/>
    <property type="molecule type" value="Genomic_DNA"/>
</dbReference>
<dbReference type="OrthoDB" id="3210767at2"/>
<reference evidence="2 3" key="1">
    <citation type="submission" date="2016-11" db="EMBL/GenBank/DDBJ databases">
        <title>Actinomyces gypaetusis sp. nov. isolated from the vulture Gypaetus barbatus in Qinghai Tibet Plateau China.</title>
        <authorList>
            <person name="Meng X."/>
        </authorList>
    </citation>
    <scope>NUCLEOTIDE SEQUENCE [LARGE SCALE GENOMIC DNA]</scope>
    <source>
        <strain evidence="2 3">VUL4_2</strain>
    </source>
</reference>
<dbReference type="PANTHER" id="PTHR30283:SF4">
    <property type="entry name" value="PEROXIDE STRESS RESISTANCE PROTEIN YAAA"/>
    <property type="match status" value="1"/>
</dbReference>
<evidence type="ECO:0000256" key="1">
    <source>
        <dbReference type="SAM" id="MobiDB-lite"/>
    </source>
</evidence>
<organism evidence="2 3">
    <name type="scientific">Boudabousia liubingyangii</name>
    <dbReference type="NCBI Taxonomy" id="1921764"/>
    <lineage>
        <taxon>Bacteria</taxon>
        <taxon>Bacillati</taxon>
        <taxon>Actinomycetota</taxon>
        <taxon>Actinomycetes</taxon>
        <taxon>Actinomycetales</taxon>
        <taxon>Actinomycetaceae</taxon>
        <taxon>Boudabousia</taxon>
    </lineage>
</organism>
<evidence type="ECO:0000313" key="3">
    <source>
        <dbReference type="Proteomes" id="UP000186785"/>
    </source>
</evidence>
<gene>
    <name evidence="2" type="ORF">BSR29_06015</name>
</gene>
<dbReference type="PANTHER" id="PTHR30283">
    <property type="entry name" value="PEROXIDE STRESS RESPONSE PROTEIN YAAA"/>
    <property type="match status" value="1"/>
</dbReference>